<dbReference type="RefSeq" id="WP_025077589.1">
    <property type="nucleotide sequence ID" value="NZ_CP012074.1"/>
</dbReference>
<name>A0ABX7XXY9_9BACT</name>
<dbReference type="Proteomes" id="UP000682005">
    <property type="component" value="Chromosome 1"/>
</dbReference>
<feature type="signal peptide" evidence="1">
    <location>
        <begin position="1"/>
        <end position="36"/>
    </location>
</feature>
<accession>A0ABX7XXY9</accession>
<keyword evidence="3" id="KW-1185">Reference proteome</keyword>
<proteinExistence type="predicted"/>
<protein>
    <recommendedName>
        <fullName evidence="4">DUF5117 domain-containing protein</fullName>
    </recommendedName>
</protein>
<reference evidence="2 3" key="1">
    <citation type="submission" date="2021-03" db="EMBL/GenBank/DDBJ databases">
        <title>Human Oral Microbial Genomes.</title>
        <authorList>
            <person name="Johnston C.D."/>
            <person name="Chen T."/>
            <person name="Dewhirst F.E."/>
        </authorList>
    </citation>
    <scope>NUCLEOTIDE SEQUENCE [LARGE SCALE GENOMIC DNA]</scope>
    <source>
        <strain evidence="2 3">W1435</strain>
    </source>
</reference>
<keyword evidence="1" id="KW-0732">Signal</keyword>
<feature type="chain" id="PRO_5047074082" description="DUF5117 domain-containing protein" evidence="1">
    <location>
        <begin position="37"/>
        <end position="300"/>
    </location>
</feature>
<evidence type="ECO:0000313" key="2">
    <source>
        <dbReference type="EMBL" id="QUB86598.1"/>
    </source>
</evidence>
<evidence type="ECO:0008006" key="4">
    <source>
        <dbReference type="Google" id="ProtNLM"/>
    </source>
</evidence>
<gene>
    <name evidence="2" type="ORF">J5A51_11015</name>
</gene>
<sequence>MYCKKIIYACQSVSGLKGRALALIAMMILSCHYMQAANTGKTQAGCETKVGNTDPLSEFYAYGLPQDAYPAAYSDYNIPYAQLSLEKKRNYLIMSSLQSEDQPFGVYYFFIQPIAGSDEDDFGEYYNIYMFDKSAKVLTKIFSHHVDKYAEMQVDDIYWDYDIKTYNKPYTSKTGVKGTFRVKKAEPVVVLSCRDRGGTPHAIPLTVIINPAIHKHKVLEEQFVGFLRMNDSVLMSAEQGLTKRMILTTATVTASKDLPKPKDADIFSRSYLAPSINVYSTAGVKLGGLNLPHDEIDCLR</sequence>
<organism evidence="2 3">
    <name type="scientific">Prevotella fusca JCM 17724</name>
    <dbReference type="NCBI Taxonomy" id="1236517"/>
    <lineage>
        <taxon>Bacteria</taxon>
        <taxon>Pseudomonadati</taxon>
        <taxon>Bacteroidota</taxon>
        <taxon>Bacteroidia</taxon>
        <taxon>Bacteroidales</taxon>
        <taxon>Prevotellaceae</taxon>
        <taxon>Prevotella</taxon>
    </lineage>
</organism>
<dbReference type="PROSITE" id="PS51257">
    <property type="entry name" value="PROKAR_LIPOPROTEIN"/>
    <property type="match status" value="1"/>
</dbReference>
<evidence type="ECO:0000256" key="1">
    <source>
        <dbReference type="SAM" id="SignalP"/>
    </source>
</evidence>
<dbReference type="EMBL" id="CP072370">
    <property type="protein sequence ID" value="QUB86598.1"/>
    <property type="molecule type" value="Genomic_DNA"/>
</dbReference>
<evidence type="ECO:0000313" key="3">
    <source>
        <dbReference type="Proteomes" id="UP000682005"/>
    </source>
</evidence>